<dbReference type="GO" id="GO:0005739">
    <property type="term" value="C:mitochondrion"/>
    <property type="evidence" value="ECO:0007669"/>
    <property type="project" value="TreeGrafter"/>
</dbReference>
<dbReference type="PANTHER" id="PTHR46434">
    <property type="entry name" value="GENETIC INTERACTOR OF PROHIBITINS 3, MITOCHONDRIAL"/>
    <property type="match status" value="1"/>
</dbReference>
<dbReference type="EMBL" id="JABCIY010000025">
    <property type="protein sequence ID" value="KAF7196498.1"/>
    <property type="molecule type" value="Genomic_DNA"/>
</dbReference>
<dbReference type="InterPro" id="IPR050896">
    <property type="entry name" value="Mito_lipid_metab_GTPase"/>
</dbReference>
<protein>
    <submittedName>
        <fullName evidence="2">Genetic interactor of prohibitins 3, mitochondrial</fullName>
    </submittedName>
</protein>
<keyword evidence="3" id="KW-1185">Reference proteome</keyword>
<dbReference type="SUPFAM" id="SSF52540">
    <property type="entry name" value="P-loop containing nucleoside triphosphate hydrolases"/>
    <property type="match status" value="1"/>
</dbReference>
<evidence type="ECO:0000313" key="3">
    <source>
        <dbReference type="Proteomes" id="UP000660729"/>
    </source>
</evidence>
<gene>
    <name evidence="2" type="ORF">HII31_02226</name>
</gene>
<dbReference type="OrthoDB" id="1696305at2759"/>
<comment type="caution">
    <text evidence="2">The sequence shown here is derived from an EMBL/GenBank/DDBJ whole genome shotgun (WGS) entry which is preliminary data.</text>
</comment>
<dbReference type="Gene3D" id="3.40.50.300">
    <property type="entry name" value="P-loop containing nucleotide triphosphate hydrolases"/>
    <property type="match status" value="1"/>
</dbReference>
<proteinExistence type="predicted"/>
<dbReference type="PANTHER" id="PTHR46434:SF1">
    <property type="entry name" value="GENETIC INTERACTOR OF PROHIBITINS 3, MITOCHONDRIAL"/>
    <property type="match status" value="1"/>
</dbReference>
<reference evidence="2" key="1">
    <citation type="submission" date="2020-04" db="EMBL/GenBank/DDBJ databases">
        <title>Draft genome resource of the tomato pathogen Pseudocercospora fuligena.</title>
        <authorList>
            <person name="Zaccaron A."/>
        </authorList>
    </citation>
    <scope>NUCLEOTIDE SEQUENCE</scope>
    <source>
        <strain evidence="2">PF001</strain>
    </source>
</reference>
<dbReference type="AlphaFoldDB" id="A0A8H6VL80"/>
<evidence type="ECO:0000313" key="2">
    <source>
        <dbReference type="EMBL" id="KAF7196498.1"/>
    </source>
</evidence>
<feature type="non-terminal residue" evidence="2">
    <location>
        <position position="1"/>
    </location>
</feature>
<feature type="region of interest" description="Disordered" evidence="1">
    <location>
        <begin position="44"/>
        <end position="98"/>
    </location>
</feature>
<organism evidence="2 3">
    <name type="scientific">Pseudocercospora fuligena</name>
    <dbReference type="NCBI Taxonomy" id="685502"/>
    <lineage>
        <taxon>Eukaryota</taxon>
        <taxon>Fungi</taxon>
        <taxon>Dikarya</taxon>
        <taxon>Ascomycota</taxon>
        <taxon>Pezizomycotina</taxon>
        <taxon>Dothideomycetes</taxon>
        <taxon>Dothideomycetidae</taxon>
        <taxon>Mycosphaerellales</taxon>
        <taxon>Mycosphaerellaceae</taxon>
        <taxon>Pseudocercospora</taxon>
    </lineage>
</organism>
<dbReference type="Proteomes" id="UP000660729">
    <property type="component" value="Unassembled WGS sequence"/>
</dbReference>
<dbReference type="InterPro" id="IPR027417">
    <property type="entry name" value="P-loop_NTPase"/>
</dbReference>
<sequence length="765" mass="85017">ELSFVSFSHIPTSIHRLLMLRLARLTRHTHRLISARTETSTASAGLTSLLTRQPRWPAADPNRHLPKSFSRTAWRPQEEAVEAKHPRRSTQIPSAPSDEHLDFAKTLPVVCPGCGALSQTIEDESPGFYSPRRRNTRRPKRDDEERIFQEAIARLADSDTADTATLTTAATTEVLPQSTKPMLCDRCHDLIYQSKGTSILHPSMESIRDIIEASPHRDNHIYHVLDAADFPMSLIPNLIARLDLPRLRTQNRRSKATQYIRGRQADISFIITRSDLLAPQKEMVDRLMPYLQEVLRDALGRAGKNLRLGNVRCVSAKRGWWTPQVKEEIWKRGGAGWVVGKVNVGKSALFDVVYPKGRNLSAQDQEKLRKVRQRGQIHVDSLDKISEEDIHAANDALEQGGQLHLSNKASVSGIGDSMMEATEAALEQKQDHDQLSPFVPSEVDDSAQQTLQRLEVEEQLEDEVDADEEEGMSLLPPAQKEVQYPDMPIVSSLPGTTAAPIRIPFGNGKGELIDLPGVMRSSMETHVKPEHHASLVMKSRIVPEQYTLKPGQSLLLGGIVRITPKSEDFTVLAYPFTPLHAHATATRKAIAIQTGVGEEGEPYVGTVENIATDKAKQRIKSAGTFKLEWDATKKRTGSLTDKTAGKRKVADLPFIVYSADIIIEGVGWVELACQVRSRKKSLISDAFTAELGHQADIANDVPEIEIFTPKGKFIGIRKPMNAWITGGPRKVAKHAQRKRPRMSISYHKRVQGGKAGSQKANLVLV</sequence>
<evidence type="ECO:0000256" key="1">
    <source>
        <dbReference type="SAM" id="MobiDB-lite"/>
    </source>
</evidence>
<feature type="region of interest" description="Disordered" evidence="1">
    <location>
        <begin position="122"/>
        <end position="144"/>
    </location>
</feature>
<name>A0A8H6VL80_9PEZI</name>
<accession>A0A8H6VL80</accession>